<dbReference type="PATRIC" id="fig|698760.3.peg.7999"/>
<sequence>MPHGSDKTPTEVLPHRLILWFDRVITATSAATVLAQGLPPGPR</sequence>
<proteinExistence type="predicted"/>
<reference evidence="1 2" key="1">
    <citation type="journal article" date="2011" name="Plasmid">
        <title>Streptomyces turgidiscabies Car8 contains a modular pathogenicity island that shares virulence genes with other actinobacterial plant pathogens.</title>
        <authorList>
            <person name="Huguet-Tapia J.C."/>
            <person name="Badger J.H."/>
            <person name="Loria R."/>
            <person name="Pettis G.S."/>
        </authorList>
    </citation>
    <scope>NUCLEOTIDE SEQUENCE [LARGE SCALE GENOMIC DNA]</scope>
    <source>
        <strain evidence="1 2">Car8</strain>
    </source>
</reference>
<keyword evidence="2" id="KW-1185">Reference proteome</keyword>
<dbReference type="Proteomes" id="UP000010931">
    <property type="component" value="Unassembled WGS sequence"/>
</dbReference>
<gene>
    <name evidence="1" type="ORF">STRTUCAR8_00919</name>
</gene>
<evidence type="ECO:0000313" key="2">
    <source>
        <dbReference type="Proteomes" id="UP000010931"/>
    </source>
</evidence>
<comment type="caution">
    <text evidence="1">The sequence shown here is derived from an EMBL/GenBank/DDBJ whole genome shotgun (WGS) entry which is preliminary data.</text>
</comment>
<name>L7EXK5_STRT8</name>
<dbReference type="AlphaFoldDB" id="L7EXK5"/>
<protein>
    <submittedName>
        <fullName evidence="1">Uncharacterized protein</fullName>
    </submittedName>
</protein>
<organism evidence="1 2">
    <name type="scientific">Streptomyces turgidiscabies (strain Car8)</name>
    <dbReference type="NCBI Taxonomy" id="698760"/>
    <lineage>
        <taxon>Bacteria</taxon>
        <taxon>Bacillati</taxon>
        <taxon>Actinomycetota</taxon>
        <taxon>Actinomycetes</taxon>
        <taxon>Kitasatosporales</taxon>
        <taxon>Streptomycetaceae</taxon>
        <taxon>Streptomyces</taxon>
    </lineage>
</organism>
<accession>L7EXK5</accession>
<evidence type="ECO:0000313" key="1">
    <source>
        <dbReference type="EMBL" id="ELP63100.1"/>
    </source>
</evidence>
<dbReference type="EMBL" id="AEJB01000543">
    <property type="protein sequence ID" value="ELP63100.1"/>
    <property type="molecule type" value="Genomic_DNA"/>
</dbReference>